<feature type="compositionally biased region" description="Basic and acidic residues" evidence="2">
    <location>
        <begin position="202"/>
        <end position="211"/>
    </location>
</feature>
<proteinExistence type="predicted"/>
<dbReference type="EMBL" id="MRZV01000841">
    <property type="protein sequence ID" value="PIK43570.1"/>
    <property type="molecule type" value="Genomic_DNA"/>
</dbReference>
<comment type="caution">
    <text evidence="3">The sequence shown here is derived from an EMBL/GenBank/DDBJ whole genome shotgun (WGS) entry which is preliminary data.</text>
</comment>
<dbReference type="OrthoDB" id="10015020at2759"/>
<feature type="coiled-coil region" evidence="1">
    <location>
        <begin position="27"/>
        <end position="54"/>
    </location>
</feature>
<evidence type="ECO:0000313" key="4">
    <source>
        <dbReference type="Proteomes" id="UP000230750"/>
    </source>
</evidence>
<protein>
    <submittedName>
        <fullName evidence="3">Uncharacterized protein</fullName>
    </submittedName>
</protein>
<evidence type="ECO:0000256" key="2">
    <source>
        <dbReference type="SAM" id="MobiDB-lite"/>
    </source>
</evidence>
<sequence>MDHIAFYQWEYTTMNRHARTSSASRDNRAFREAIATMRQELLESQAETQRAKDQLNCLIMLVRRAWSGDQAASVHVANIAGVAPPIFQQEAEAVTAVYKSKAVHHWAMLTVGLLNQHYSQLEEHALALAKKRLQQRQDFLDVQLHHHTDILNSPPTVPLKHHQQAELKKPSFFLTNPGSYQASTEDSASSLVEFLYPGNDMKAKRTEKESQRNNNKSKLFAVPDELSNKSKTRRPVSAQHLKKADAQRARPRSAVVKTAIKGERPLKYETTRPLSGKTKSQRDRGKSDSPATKSRLTEQTHPRQEYGEDEYSLDSNENEEESERAWKKGPISMEDSVAEELRNIKRMEEDFKKTTKLLQQKLGISNTGAV</sequence>
<keyword evidence="4" id="KW-1185">Reference proteome</keyword>
<name>A0A2G8K6D3_STIJA</name>
<dbReference type="AlphaFoldDB" id="A0A2G8K6D3"/>
<reference evidence="3 4" key="1">
    <citation type="journal article" date="2017" name="PLoS Biol.">
        <title>The sea cucumber genome provides insights into morphological evolution and visceral regeneration.</title>
        <authorList>
            <person name="Zhang X."/>
            <person name="Sun L."/>
            <person name="Yuan J."/>
            <person name="Sun Y."/>
            <person name="Gao Y."/>
            <person name="Zhang L."/>
            <person name="Li S."/>
            <person name="Dai H."/>
            <person name="Hamel J.F."/>
            <person name="Liu C."/>
            <person name="Yu Y."/>
            <person name="Liu S."/>
            <person name="Lin W."/>
            <person name="Guo K."/>
            <person name="Jin S."/>
            <person name="Xu P."/>
            <person name="Storey K.B."/>
            <person name="Huan P."/>
            <person name="Zhang T."/>
            <person name="Zhou Y."/>
            <person name="Zhang J."/>
            <person name="Lin C."/>
            <person name="Li X."/>
            <person name="Xing L."/>
            <person name="Huo D."/>
            <person name="Sun M."/>
            <person name="Wang L."/>
            <person name="Mercier A."/>
            <person name="Li F."/>
            <person name="Yang H."/>
            <person name="Xiang J."/>
        </authorList>
    </citation>
    <scope>NUCLEOTIDE SEQUENCE [LARGE SCALE GENOMIC DNA]</scope>
    <source>
        <strain evidence="3">Shaxun</strain>
        <tissue evidence="3">Muscle</tissue>
    </source>
</reference>
<feature type="compositionally biased region" description="Basic and acidic residues" evidence="2">
    <location>
        <begin position="260"/>
        <end position="270"/>
    </location>
</feature>
<gene>
    <name evidence="3" type="ORF">BSL78_19591</name>
</gene>
<feature type="region of interest" description="Disordered" evidence="2">
    <location>
        <begin position="202"/>
        <end position="335"/>
    </location>
</feature>
<dbReference type="Proteomes" id="UP000230750">
    <property type="component" value="Unassembled WGS sequence"/>
</dbReference>
<evidence type="ECO:0000256" key="1">
    <source>
        <dbReference type="SAM" id="Coils"/>
    </source>
</evidence>
<feature type="compositionally biased region" description="Basic and acidic residues" evidence="2">
    <location>
        <begin position="295"/>
        <end position="306"/>
    </location>
</feature>
<feature type="compositionally biased region" description="Acidic residues" evidence="2">
    <location>
        <begin position="307"/>
        <end position="322"/>
    </location>
</feature>
<keyword evidence="1" id="KW-0175">Coiled coil</keyword>
<organism evidence="3 4">
    <name type="scientific">Stichopus japonicus</name>
    <name type="common">Sea cucumber</name>
    <dbReference type="NCBI Taxonomy" id="307972"/>
    <lineage>
        <taxon>Eukaryota</taxon>
        <taxon>Metazoa</taxon>
        <taxon>Echinodermata</taxon>
        <taxon>Eleutherozoa</taxon>
        <taxon>Echinozoa</taxon>
        <taxon>Holothuroidea</taxon>
        <taxon>Aspidochirotacea</taxon>
        <taxon>Aspidochirotida</taxon>
        <taxon>Stichopodidae</taxon>
        <taxon>Apostichopus</taxon>
    </lineage>
</organism>
<evidence type="ECO:0000313" key="3">
    <source>
        <dbReference type="EMBL" id="PIK43570.1"/>
    </source>
</evidence>
<accession>A0A2G8K6D3</accession>